<evidence type="ECO:0000256" key="1">
    <source>
        <dbReference type="ARBA" id="ARBA00001917"/>
    </source>
</evidence>
<dbReference type="PANTHER" id="PTHR10578">
    <property type="entry name" value="S -2-HYDROXY-ACID OXIDASE-RELATED"/>
    <property type="match status" value="1"/>
</dbReference>
<keyword evidence="8" id="KW-0288">FMN</keyword>
<feature type="binding site" evidence="8">
    <location>
        <begin position="272"/>
        <end position="276"/>
    </location>
    <ligand>
        <name>FMN</name>
        <dbReference type="ChEBI" id="CHEBI:58210"/>
    </ligand>
</feature>
<dbReference type="PIRSF" id="PIRSF000138">
    <property type="entry name" value="Al-hdrx_acd_dh"/>
    <property type="match status" value="1"/>
</dbReference>
<organism evidence="10 11">
    <name type="scientific">Pseudolycoriella hygida</name>
    <dbReference type="NCBI Taxonomy" id="35572"/>
    <lineage>
        <taxon>Eukaryota</taxon>
        <taxon>Metazoa</taxon>
        <taxon>Ecdysozoa</taxon>
        <taxon>Arthropoda</taxon>
        <taxon>Hexapoda</taxon>
        <taxon>Insecta</taxon>
        <taxon>Pterygota</taxon>
        <taxon>Neoptera</taxon>
        <taxon>Endopterygota</taxon>
        <taxon>Diptera</taxon>
        <taxon>Nematocera</taxon>
        <taxon>Sciaroidea</taxon>
        <taxon>Sciaridae</taxon>
        <taxon>Pseudolycoriella</taxon>
    </lineage>
</organism>
<keyword evidence="11" id="KW-1185">Reference proteome</keyword>
<dbReference type="FunFam" id="3.20.20.70:FF:000056">
    <property type="entry name" value="hydroxyacid oxidase 2"/>
    <property type="match status" value="1"/>
</dbReference>
<dbReference type="EC" id="1.1.3.15" evidence="2"/>
<keyword evidence="3" id="KW-0560">Oxidoreductase</keyword>
<feature type="binding site" evidence="8">
    <location>
        <begin position="80"/>
        <end position="82"/>
    </location>
    <ligand>
        <name>FMN</name>
        <dbReference type="ChEBI" id="CHEBI:58210"/>
    </ligand>
</feature>
<evidence type="ECO:0000256" key="3">
    <source>
        <dbReference type="ARBA" id="ARBA00023002"/>
    </source>
</evidence>
<evidence type="ECO:0000256" key="6">
    <source>
        <dbReference type="ARBA" id="ARBA00029327"/>
    </source>
</evidence>
<accession>A0A9Q0N8F0</accession>
<dbReference type="Gene3D" id="3.20.20.70">
    <property type="entry name" value="Aldolase class I"/>
    <property type="match status" value="1"/>
</dbReference>
<feature type="active site" description="Proton acceptor" evidence="7">
    <location>
        <position position="241"/>
    </location>
</feature>
<evidence type="ECO:0000313" key="10">
    <source>
        <dbReference type="EMBL" id="KAJ6645716.1"/>
    </source>
</evidence>
<evidence type="ECO:0000256" key="5">
    <source>
        <dbReference type="ARBA" id="ARBA00029325"/>
    </source>
</evidence>
<dbReference type="PANTHER" id="PTHR10578:SF149">
    <property type="entry name" value="2-HYDROXYACID OXIDASE 2"/>
    <property type="match status" value="1"/>
</dbReference>
<name>A0A9Q0N8F0_9DIPT</name>
<evidence type="ECO:0000313" key="11">
    <source>
        <dbReference type="Proteomes" id="UP001151699"/>
    </source>
</evidence>
<comment type="similarity">
    <text evidence="4">Belongs to the FMN-dependent alpha-hydroxy acid dehydrogenase family.</text>
</comment>
<evidence type="ECO:0000256" key="7">
    <source>
        <dbReference type="PIRSR" id="PIRSR000138-1"/>
    </source>
</evidence>
<feature type="binding site" evidence="8">
    <location>
        <position position="102"/>
    </location>
    <ligand>
        <name>FMN</name>
        <dbReference type="ChEBI" id="CHEBI:58210"/>
    </ligand>
</feature>
<evidence type="ECO:0000256" key="4">
    <source>
        <dbReference type="ARBA" id="ARBA00024042"/>
    </source>
</evidence>
<comment type="catalytic activity">
    <reaction evidence="6">
        <text>2-hydroxyoctanoate + O2 = 2-oxooctanoate + H2O2</text>
        <dbReference type="Rhea" id="RHEA:67940"/>
        <dbReference type="ChEBI" id="CHEBI:15379"/>
        <dbReference type="ChEBI" id="CHEBI:16240"/>
        <dbReference type="ChEBI" id="CHEBI:133514"/>
        <dbReference type="ChEBI" id="CHEBI:176689"/>
    </reaction>
    <physiologicalReaction direction="left-to-right" evidence="6">
        <dbReference type="Rhea" id="RHEA:67941"/>
    </physiologicalReaction>
</comment>
<dbReference type="InterPro" id="IPR012133">
    <property type="entry name" value="Alpha-hydoxy_acid_DH_FMN"/>
</dbReference>
<dbReference type="Proteomes" id="UP001151699">
    <property type="component" value="Chromosome A"/>
</dbReference>
<reference evidence="10" key="1">
    <citation type="submission" date="2022-07" db="EMBL/GenBank/DDBJ databases">
        <authorList>
            <person name="Trinca V."/>
            <person name="Uliana J.V.C."/>
            <person name="Torres T.T."/>
            <person name="Ward R.J."/>
            <person name="Monesi N."/>
        </authorList>
    </citation>
    <scope>NUCLEOTIDE SEQUENCE</scope>
    <source>
        <strain evidence="10">HSMRA1968</strain>
        <tissue evidence="10">Whole embryos</tissue>
    </source>
</reference>
<feature type="binding site" evidence="8">
    <location>
        <position position="125"/>
    </location>
    <ligand>
        <name>FMN</name>
        <dbReference type="ChEBI" id="CHEBI:58210"/>
    </ligand>
</feature>
<sequence>MESSEFLTLNDYKRYATERLEQPFLDFLQRGSGADVTVNANENAFTKYRIRPRCLRNVMNRDLTVTVFDQTFQMPVGLSPTARQKRWTEEAAAHSQVLMIASGASSVLLEDIAAAAPEGSILWQQMFFYQDRSITEDLVRRAEKAGYRAIVVSVDAPGVAEGKLRYENKRNKYNEPIPMINYARYQHLGEGTDDASDLSWSDVDWIVQLTHLPVILKGIVTAEDAILAANHGAKGVLVSNHGGRQLDSVPATLEALPEIVAAVGDRIEVFLDGGVRSGTDVFKAIALGAKMVFVGRPICWGLFHSGEEGAKSVIELLRNELDVVMAFAGCSSLREITKSHVRLISQYYHLPTSLDD</sequence>
<feature type="binding site" evidence="8">
    <location>
        <position position="217"/>
    </location>
    <ligand>
        <name>FMN</name>
        <dbReference type="ChEBI" id="CHEBI:58210"/>
    </ligand>
</feature>
<feature type="binding site" evidence="8">
    <location>
        <position position="241"/>
    </location>
    <ligand>
        <name>glyoxylate</name>
        <dbReference type="ChEBI" id="CHEBI:36655"/>
    </ligand>
</feature>
<dbReference type="InterPro" id="IPR037396">
    <property type="entry name" value="FMN_HAD"/>
</dbReference>
<feature type="binding site" evidence="8">
    <location>
        <position position="165"/>
    </location>
    <ligand>
        <name>glyoxylate</name>
        <dbReference type="ChEBI" id="CHEBI:36655"/>
    </ligand>
</feature>
<comment type="cofactor">
    <cofactor evidence="1">
        <name>FMN</name>
        <dbReference type="ChEBI" id="CHEBI:58210"/>
    </cofactor>
</comment>
<keyword evidence="8" id="KW-0285">Flavoprotein</keyword>
<dbReference type="GO" id="GO:0001561">
    <property type="term" value="P:fatty acid alpha-oxidation"/>
    <property type="evidence" value="ECO:0007669"/>
    <property type="project" value="TreeGrafter"/>
</dbReference>
<dbReference type="PROSITE" id="PS00557">
    <property type="entry name" value="FMN_HYDROXY_ACID_DH_1"/>
    <property type="match status" value="1"/>
</dbReference>
<dbReference type="AlphaFoldDB" id="A0A9Q0N8F0"/>
<dbReference type="InterPro" id="IPR013785">
    <property type="entry name" value="Aldolase_TIM"/>
</dbReference>
<evidence type="ECO:0000259" key="9">
    <source>
        <dbReference type="PROSITE" id="PS51349"/>
    </source>
</evidence>
<dbReference type="PROSITE" id="PS51349">
    <property type="entry name" value="FMN_HYDROXY_ACID_DH_2"/>
    <property type="match status" value="1"/>
</dbReference>
<proteinExistence type="inferred from homology"/>
<evidence type="ECO:0000256" key="2">
    <source>
        <dbReference type="ARBA" id="ARBA00013087"/>
    </source>
</evidence>
<dbReference type="InterPro" id="IPR000262">
    <property type="entry name" value="FMN-dep_DH"/>
</dbReference>
<protein>
    <recommendedName>
        <fullName evidence="2">(S)-2-hydroxy-acid oxidase</fullName>
        <ecNumber evidence="2">1.1.3.15</ecNumber>
    </recommendedName>
</protein>
<dbReference type="GO" id="GO:0010181">
    <property type="term" value="F:FMN binding"/>
    <property type="evidence" value="ECO:0007669"/>
    <property type="project" value="InterPro"/>
</dbReference>
<evidence type="ECO:0000256" key="8">
    <source>
        <dbReference type="PIRSR" id="PIRSR000138-2"/>
    </source>
</evidence>
<dbReference type="GO" id="GO:0003973">
    <property type="term" value="F:(S)-2-hydroxy-acid oxidase activity"/>
    <property type="evidence" value="ECO:0007669"/>
    <property type="project" value="UniProtKB-EC"/>
</dbReference>
<dbReference type="CDD" id="cd02809">
    <property type="entry name" value="alpha_hydroxyacid_oxid_FMN"/>
    <property type="match status" value="1"/>
</dbReference>
<dbReference type="OrthoDB" id="25826at2759"/>
<feature type="domain" description="FMN hydroxy acid dehydrogenase" evidence="9">
    <location>
        <begin position="1"/>
        <end position="346"/>
    </location>
</feature>
<comment type="caution">
    <text evidence="10">The sequence shown here is derived from an EMBL/GenBank/DDBJ whole genome shotgun (WGS) entry which is preliminary data.</text>
</comment>
<feature type="binding site" evidence="8">
    <location>
        <begin position="295"/>
        <end position="296"/>
    </location>
    <ligand>
        <name>FMN</name>
        <dbReference type="ChEBI" id="CHEBI:58210"/>
    </ligand>
</feature>
<gene>
    <name evidence="10" type="primary">Hao1</name>
    <name evidence="10" type="ORF">Bhyg_00925</name>
</gene>
<feature type="binding site" evidence="8">
    <location>
        <position position="244"/>
    </location>
    <ligand>
        <name>glyoxylate</name>
        <dbReference type="ChEBI" id="CHEBI:36655"/>
    </ligand>
</feature>
<dbReference type="EMBL" id="WJQU01000001">
    <property type="protein sequence ID" value="KAJ6645716.1"/>
    <property type="molecule type" value="Genomic_DNA"/>
</dbReference>
<dbReference type="SUPFAM" id="SSF51395">
    <property type="entry name" value="FMN-linked oxidoreductases"/>
    <property type="match status" value="1"/>
</dbReference>
<feature type="binding site" evidence="8">
    <location>
        <position position="239"/>
    </location>
    <ligand>
        <name>FMN</name>
        <dbReference type="ChEBI" id="CHEBI:58210"/>
    </ligand>
</feature>
<dbReference type="GO" id="GO:0005782">
    <property type="term" value="C:peroxisomal matrix"/>
    <property type="evidence" value="ECO:0007669"/>
    <property type="project" value="TreeGrafter"/>
</dbReference>
<comment type="catalytic activity">
    <reaction evidence="5">
        <text>a (2S)-2-hydroxycarboxylate + O2 = a 2-oxocarboxylate + H2O2</text>
        <dbReference type="Rhea" id="RHEA:16789"/>
        <dbReference type="ChEBI" id="CHEBI:15379"/>
        <dbReference type="ChEBI" id="CHEBI:16240"/>
        <dbReference type="ChEBI" id="CHEBI:35179"/>
        <dbReference type="ChEBI" id="CHEBI:58123"/>
        <dbReference type="EC" id="1.1.3.15"/>
    </reaction>
    <physiologicalReaction direction="left-to-right" evidence="5">
        <dbReference type="Rhea" id="RHEA:16790"/>
    </physiologicalReaction>
</comment>
<dbReference type="InterPro" id="IPR008259">
    <property type="entry name" value="FMN_hydac_DH_AS"/>
</dbReference>
<dbReference type="Pfam" id="PF01070">
    <property type="entry name" value="FMN_dh"/>
    <property type="match status" value="1"/>
</dbReference>